<accession>A0ABT5IZF0</accession>
<dbReference type="Proteomes" id="UP001219956">
    <property type="component" value="Unassembled WGS sequence"/>
</dbReference>
<organism evidence="1 2">
    <name type="scientific">Vogesella aquatica</name>
    <dbReference type="NCBI Taxonomy" id="2984206"/>
    <lineage>
        <taxon>Bacteria</taxon>
        <taxon>Pseudomonadati</taxon>
        <taxon>Pseudomonadota</taxon>
        <taxon>Betaproteobacteria</taxon>
        <taxon>Neisseriales</taxon>
        <taxon>Chromobacteriaceae</taxon>
        <taxon>Vogesella</taxon>
    </lineage>
</organism>
<dbReference type="EMBL" id="JAQQLF010000011">
    <property type="protein sequence ID" value="MDC7717650.1"/>
    <property type="molecule type" value="Genomic_DNA"/>
</dbReference>
<dbReference type="InterPro" id="IPR023393">
    <property type="entry name" value="START-like_dom_sf"/>
</dbReference>
<dbReference type="Gene3D" id="3.30.530.20">
    <property type="match status" value="1"/>
</dbReference>
<evidence type="ECO:0000313" key="2">
    <source>
        <dbReference type="Proteomes" id="UP001219956"/>
    </source>
</evidence>
<gene>
    <name evidence="1" type="ORF">PQU95_10545</name>
</gene>
<dbReference type="Pfam" id="PF08982">
    <property type="entry name" value="AtaL"/>
    <property type="match status" value="1"/>
</dbReference>
<dbReference type="InterPro" id="IPR015075">
    <property type="entry name" value="AtaL"/>
</dbReference>
<protein>
    <submittedName>
        <fullName evidence="1">DUF1857 family protein</fullName>
    </submittedName>
</protein>
<keyword evidence="2" id="KW-1185">Reference proteome</keyword>
<sequence>MVMKGGKMKFEHLVKMFDERATQPLISRRQLWLGLVLRAEDPCRFDENISEARILFYDQQEMQREVVFGSLVVKEFVRFVADSQVVYETLPSEHYTASKLAMCIEEPQPGHLFIRFVYENELPDGPVTSDTNDPGYYVPYLKSAYQQADTLTAQTILTLAREGVLGSP</sequence>
<dbReference type="RefSeq" id="WP_272751963.1">
    <property type="nucleotide sequence ID" value="NZ_JAQQLF010000011.1"/>
</dbReference>
<proteinExistence type="predicted"/>
<evidence type="ECO:0000313" key="1">
    <source>
        <dbReference type="EMBL" id="MDC7717650.1"/>
    </source>
</evidence>
<name>A0ABT5IZF0_9NEIS</name>
<comment type="caution">
    <text evidence="1">The sequence shown here is derived from an EMBL/GenBank/DDBJ whole genome shotgun (WGS) entry which is preliminary data.</text>
</comment>
<reference evidence="1 2" key="1">
    <citation type="submission" date="2023-01" db="EMBL/GenBank/DDBJ databases">
        <title>Novel species of the genus Vogesella isolated from rivers.</title>
        <authorList>
            <person name="Lu H."/>
        </authorList>
    </citation>
    <scope>NUCLEOTIDE SEQUENCE [LARGE SCALE GENOMIC DNA]</scope>
    <source>
        <strain evidence="1 2">DC21W</strain>
    </source>
</reference>
<dbReference type="SUPFAM" id="SSF55961">
    <property type="entry name" value="Bet v1-like"/>
    <property type="match status" value="1"/>
</dbReference>